<gene>
    <name evidence="2" type="ORF">ACFFX0_03855</name>
</gene>
<keyword evidence="3" id="KW-1185">Reference proteome</keyword>
<dbReference type="Proteomes" id="UP001589575">
    <property type="component" value="Unassembled WGS sequence"/>
</dbReference>
<organism evidence="2 3">
    <name type="scientific">Citricoccus parietis</name>
    <dbReference type="NCBI Taxonomy" id="592307"/>
    <lineage>
        <taxon>Bacteria</taxon>
        <taxon>Bacillati</taxon>
        <taxon>Actinomycetota</taxon>
        <taxon>Actinomycetes</taxon>
        <taxon>Micrococcales</taxon>
        <taxon>Micrococcaceae</taxon>
        <taxon>Citricoccus</taxon>
    </lineage>
</organism>
<proteinExistence type="predicted"/>
<evidence type="ECO:0000313" key="3">
    <source>
        <dbReference type="Proteomes" id="UP001589575"/>
    </source>
</evidence>
<evidence type="ECO:0000256" key="1">
    <source>
        <dbReference type="SAM" id="MobiDB-lite"/>
    </source>
</evidence>
<protein>
    <submittedName>
        <fullName evidence="2">Uncharacterized protein</fullName>
    </submittedName>
</protein>
<feature type="region of interest" description="Disordered" evidence="1">
    <location>
        <begin position="1"/>
        <end position="31"/>
    </location>
</feature>
<sequence length="44" mass="4543">MPVLPPFAESCGQYRSPGPEQSGPGLSCALSQSRGACREPLPIA</sequence>
<accession>A0ABV5FUM6</accession>
<name>A0ABV5FUM6_9MICC</name>
<reference evidence="2 3" key="1">
    <citation type="submission" date="2024-09" db="EMBL/GenBank/DDBJ databases">
        <authorList>
            <person name="Sun Q."/>
            <person name="Mori K."/>
        </authorList>
    </citation>
    <scope>NUCLEOTIDE SEQUENCE [LARGE SCALE GENOMIC DNA]</scope>
    <source>
        <strain evidence="2 3">CCM 7609</strain>
    </source>
</reference>
<evidence type="ECO:0000313" key="2">
    <source>
        <dbReference type="EMBL" id="MFB9070365.1"/>
    </source>
</evidence>
<comment type="caution">
    <text evidence="2">The sequence shown here is derived from an EMBL/GenBank/DDBJ whole genome shotgun (WGS) entry which is preliminary data.</text>
</comment>
<dbReference type="EMBL" id="JBHMFI010000001">
    <property type="protein sequence ID" value="MFB9070365.1"/>
    <property type="molecule type" value="Genomic_DNA"/>
</dbReference>